<sequence length="225" mass="24690">MTTLAPLDALATAGLREHVHRALRQAILSGTYAPGTRLNERQIAEQLGVSTTPVKEALRQLDAEGLVLIKPRSGVVVRFDYAWAEEMILARAAIESTIARLAAQRILPDDISALHAIIQHMRDATDKGGAEELIRLNEVFHTAIRSAARANYLRILNDRQDVYDTGARRVIHMDPGERQRAFDEHAAIGAAVIAKDADAAEAAMKAHVLRAGESYLNLVFSKDKD</sequence>
<dbReference type="GO" id="GO:0043565">
    <property type="term" value="F:sequence-specific DNA binding"/>
    <property type="evidence" value="ECO:0007669"/>
    <property type="project" value="InterPro"/>
</dbReference>
<dbReference type="PROSITE" id="PS50949">
    <property type="entry name" value="HTH_GNTR"/>
    <property type="match status" value="1"/>
</dbReference>
<dbReference type="Pfam" id="PF07729">
    <property type="entry name" value="FCD"/>
    <property type="match status" value="1"/>
</dbReference>
<keyword evidence="2" id="KW-0238">DNA-binding</keyword>
<comment type="caution">
    <text evidence="5">The sequence shown here is derived from an EMBL/GenBank/DDBJ whole genome shotgun (WGS) entry which is preliminary data.</text>
</comment>
<dbReference type="PANTHER" id="PTHR43537">
    <property type="entry name" value="TRANSCRIPTIONAL REGULATOR, GNTR FAMILY"/>
    <property type="match status" value="1"/>
</dbReference>
<dbReference type="InterPro" id="IPR000485">
    <property type="entry name" value="AsnC-type_HTH_dom"/>
</dbReference>
<dbReference type="SMART" id="SM00895">
    <property type="entry name" value="FCD"/>
    <property type="match status" value="1"/>
</dbReference>
<protein>
    <submittedName>
        <fullName evidence="5">GntR family transcriptional regulator</fullName>
    </submittedName>
</protein>
<dbReference type="Gene3D" id="1.20.120.530">
    <property type="entry name" value="GntR ligand-binding domain-like"/>
    <property type="match status" value="1"/>
</dbReference>
<reference evidence="5 6" key="1">
    <citation type="submission" date="2019-11" db="EMBL/GenBank/DDBJ databases">
        <authorList>
            <person name="Dong K."/>
        </authorList>
    </citation>
    <scope>NUCLEOTIDE SEQUENCE [LARGE SCALE GENOMIC DNA]</scope>
    <source>
        <strain evidence="5 6">DK608</strain>
    </source>
</reference>
<dbReference type="PRINTS" id="PR00033">
    <property type="entry name" value="HTHASNC"/>
</dbReference>
<evidence type="ECO:0000259" key="4">
    <source>
        <dbReference type="PROSITE" id="PS50949"/>
    </source>
</evidence>
<dbReference type="GO" id="GO:0003700">
    <property type="term" value="F:DNA-binding transcription factor activity"/>
    <property type="evidence" value="ECO:0007669"/>
    <property type="project" value="InterPro"/>
</dbReference>
<keyword evidence="6" id="KW-1185">Reference proteome</keyword>
<dbReference type="Pfam" id="PF00392">
    <property type="entry name" value="GntR"/>
    <property type="match status" value="1"/>
</dbReference>
<accession>A0A6L6J0L3</accession>
<dbReference type="InterPro" id="IPR000524">
    <property type="entry name" value="Tscrpt_reg_HTH_GntR"/>
</dbReference>
<evidence type="ECO:0000313" key="6">
    <source>
        <dbReference type="Proteomes" id="UP000478740"/>
    </source>
</evidence>
<dbReference type="InterPro" id="IPR011711">
    <property type="entry name" value="GntR_C"/>
</dbReference>
<dbReference type="RefSeq" id="WP_155045304.1">
    <property type="nucleotide sequence ID" value="NZ_WMIH01000013.1"/>
</dbReference>
<dbReference type="Proteomes" id="UP000478740">
    <property type="component" value="Unassembled WGS sequence"/>
</dbReference>
<dbReference type="InterPro" id="IPR036390">
    <property type="entry name" value="WH_DNA-bd_sf"/>
</dbReference>
<evidence type="ECO:0000256" key="1">
    <source>
        <dbReference type="ARBA" id="ARBA00023015"/>
    </source>
</evidence>
<dbReference type="InterPro" id="IPR036388">
    <property type="entry name" value="WH-like_DNA-bd_sf"/>
</dbReference>
<keyword evidence="1" id="KW-0805">Transcription regulation</keyword>
<name>A0A6L6J0L3_9RHOB</name>
<evidence type="ECO:0000256" key="2">
    <source>
        <dbReference type="ARBA" id="ARBA00023125"/>
    </source>
</evidence>
<dbReference type="PANTHER" id="PTHR43537:SF49">
    <property type="entry name" value="TRANSCRIPTIONAL REGULATORY PROTEIN"/>
    <property type="match status" value="1"/>
</dbReference>
<proteinExistence type="predicted"/>
<dbReference type="AlphaFoldDB" id="A0A6L6J0L3"/>
<dbReference type="EMBL" id="WMII01000013">
    <property type="protein sequence ID" value="MTH65431.1"/>
    <property type="molecule type" value="Genomic_DNA"/>
</dbReference>
<evidence type="ECO:0000256" key="3">
    <source>
        <dbReference type="ARBA" id="ARBA00023163"/>
    </source>
</evidence>
<dbReference type="SMART" id="SM00345">
    <property type="entry name" value="HTH_GNTR"/>
    <property type="match status" value="1"/>
</dbReference>
<dbReference type="SUPFAM" id="SSF48008">
    <property type="entry name" value="GntR ligand-binding domain-like"/>
    <property type="match status" value="1"/>
</dbReference>
<dbReference type="SUPFAM" id="SSF46785">
    <property type="entry name" value="Winged helix' DNA-binding domain"/>
    <property type="match status" value="1"/>
</dbReference>
<gene>
    <name evidence="5" type="ORF">GL284_14250</name>
</gene>
<dbReference type="Gene3D" id="1.10.10.10">
    <property type="entry name" value="Winged helix-like DNA-binding domain superfamily/Winged helix DNA-binding domain"/>
    <property type="match status" value="1"/>
</dbReference>
<keyword evidence="3" id="KW-0804">Transcription</keyword>
<dbReference type="PRINTS" id="PR00035">
    <property type="entry name" value="HTHGNTR"/>
</dbReference>
<organism evidence="5 6">
    <name type="scientific">Paracoccus shanxieyensis</name>
    <dbReference type="NCBI Taxonomy" id="2675752"/>
    <lineage>
        <taxon>Bacteria</taxon>
        <taxon>Pseudomonadati</taxon>
        <taxon>Pseudomonadota</taxon>
        <taxon>Alphaproteobacteria</taxon>
        <taxon>Rhodobacterales</taxon>
        <taxon>Paracoccaceae</taxon>
        <taxon>Paracoccus</taxon>
    </lineage>
</organism>
<feature type="domain" description="HTH gntR-type" evidence="4">
    <location>
        <begin position="13"/>
        <end position="80"/>
    </location>
</feature>
<dbReference type="CDD" id="cd07377">
    <property type="entry name" value="WHTH_GntR"/>
    <property type="match status" value="1"/>
</dbReference>
<dbReference type="InterPro" id="IPR008920">
    <property type="entry name" value="TF_FadR/GntR_C"/>
</dbReference>
<evidence type="ECO:0000313" key="5">
    <source>
        <dbReference type="EMBL" id="MTH65431.1"/>
    </source>
</evidence>